<dbReference type="GO" id="GO:0006508">
    <property type="term" value="P:proteolysis"/>
    <property type="evidence" value="ECO:0007669"/>
    <property type="project" value="UniProtKB-KW"/>
</dbReference>
<keyword evidence="4 6" id="KW-0031">Aminopeptidase</keyword>
<comment type="similarity">
    <text evidence="4">Belongs to the peptidase C1 family.</text>
</comment>
<keyword evidence="3 4" id="KW-0788">Thiol protease</keyword>
<feature type="active site" evidence="5">
    <location>
        <position position="93"/>
    </location>
</feature>
<organism evidence="6 7">
    <name type="scientific">Renibacterium salmoninarum (strain ATCC 33209 / DSM 20767 / JCM 11484 / NBRC 15589 / NCIMB 2235)</name>
    <dbReference type="NCBI Taxonomy" id="288705"/>
    <lineage>
        <taxon>Bacteria</taxon>
        <taxon>Bacillati</taxon>
        <taxon>Actinomycetota</taxon>
        <taxon>Actinomycetes</taxon>
        <taxon>Micrococcales</taxon>
        <taxon>Micrococcaceae</taxon>
        <taxon>Renibacterium</taxon>
    </lineage>
</organism>
<dbReference type="KEGG" id="rsa:RSal33209_2730"/>
<evidence type="ECO:0000256" key="2">
    <source>
        <dbReference type="ARBA" id="ARBA00022801"/>
    </source>
</evidence>
<dbReference type="PROSITE" id="PS00139">
    <property type="entry name" value="THIOL_PROTEASE_CYS"/>
    <property type="match status" value="1"/>
</dbReference>
<keyword evidence="1 4" id="KW-0645">Protease</keyword>
<evidence type="ECO:0000313" key="7">
    <source>
        <dbReference type="Proteomes" id="UP000002007"/>
    </source>
</evidence>
<dbReference type="GO" id="GO:0009636">
    <property type="term" value="P:response to toxic substance"/>
    <property type="evidence" value="ECO:0007669"/>
    <property type="project" value="TreeGrafter"/>
</dbReference>
<feature type="active site" evidence="5">
    <location>
        <position position="387"/>
    </location>
</feature>
<dbReference type="EMBL" id="CP000910">
    <property type="protein sequence ID" value="ABY24455.1"/>
    <property type="molecule type" value="Genomic_DNA"/>
</dbReference>
<feature type="active site" evidence="5">
    <location>
        <position position="413"/>
    </location>
</feature>
<dbReference type="STRING" id="288705.RSal33209_2730"/>
<name>A9WTD4_RENSM</name>
<dbReference type="Proteomes" id="UP000002007">
    <property type="component" value="Chromosome"/>
</dbReference>
<proteinExistence type="inferred from homology"/>
<dbReference type="GO" id="GO:0070005">
    <property type="term" value="F:cysteine-type aminopeptidase activity"/>
    <property type="evidence" value="ECO:0007669"/>
    <property type="project" value="InterPro"/>
</dbReference>
<dbReference type="InterPro" id="IPR038765">
    <property type="entry name" value="Papain-like_cys_pep_sf"/>
</dbReference>
<dbReference type="CDD" id="cd00585">
    <property type="entry name" value="Peptidase_C1B"/>
    <property type="match status" value="1"/>
</dbReference>
<dbReference type="eggNOG" id="COG3579">
    <property type="taxonomic scope" value="Bacteria"/>
</dbReference>
<dbReference type="GO" id="GO:0043418">
    <property type="term" value="P:homocysteine catabolic process"/>
    <property type="evidence" value="ECO:0007669"/>
    <property type="project" value="TreeGrafter"/>
</dbReference>
<dbReference type="PANTHER" id="PTHR10363:SF2">
    <property type="entry name" value="BLEOMYCIN HYDROLASE"/>
    <property type="match status" value="1"/>
</dbReference>
<keyword evidence="2 4" id="KW-0378">Hydrolase</keyword>
<dbReference type="InterPro" id="IPR004134">
    <property type="entry name" value="Peptidase_C1B"/>
</dbReference>
<evidence type="ECO:0000256" key="1">
    <source>
        <dbReference type="ARBA" id="ARBA00022670"/>
    </source>
</evidence>
<reference evidence="7" key="1">
    <citation type="journal article" date="2008" name="J. Bacteriol.">
        <title>Genome sequence of the fish pathogen Renibacterium salmoninarum suggests reductive evolution away from an environmental Arthrobacter ancestor.</title>
        <authorList>
            <person name="Wiens G.D."/>
            <person name="Rockey D.D."/>
            <person name="Wu Z."/>
            <person name="Chang J."/>
            <person name="Levy R."/>
            <person name="Crane S."/>
            <person name="Chen D.S."/>
            <person name="Capri G.R."/>
            <person name="Burnett J.R."/>
            <person name="Sudheesh P.S."/>
            <person name="Schipma M.J."/>
            <person name="Burd H."/>
            <person name="Bhattacharyya A."/>
            <person name="Rhodes L.D."/>
            <person name="Kaul R."/>
            <person name="Strom M.S."/>
        </authorList>
    </citation>
    <scope>NUCLEOTIDE SEQUENCE [LARGE SCALE GENOMIC DNA]</scope>
    <source>
        <strain evidence="7">ATCC 33209 / DSM 20767 / JCM 11484 / NBRC 15589 / NCIMB 2235</strain>
    </source>
</reference>
<dbReference type="Gene3D" id="3.90.70.10">
    <property type="entry name" value="Cysteine proteinases"/>
    <property type="match status" value="1"/>
</dbReference>
<dbReference type="PANTHER" id="PTHR10363">
    <property type="entry name" value="BLEOMYCIN HYDROLASE"/>
    <property type="match status" value="1"/>
</dbReference>
<dbReference type="PIRSF" id="PIRSF005700">
    <property type="entry name" value="PepC"/>
    <property type="match status" value="1"/>
</dbReference>
<protein>
    <recommendedName>
        <fullName evidence="4">Aminopeptidase</fullName>
    </recommendedName>
</protein>
<keyword evidence="7" id="KW-1185">Reference proteome</keyword>
<sequence length="432" mass="48224">MIAEANGYRTEDMTETLTEARRLTSKNISMNHFNRMSSDFDNDPTALRAQNAATRTAINDFSVNHQVIASSSRSTSVQLDDWKVTNQKKSGRCWLFAALNLLRADARRILNLKDFEFSQNYPMYIDKLERANYYLQSIIETADRPLGSRVVAFLSETLMGDGGQWNMAASIFKKYGAVPKEAMPETQSSSDTGQMNARLQTLLRKAALELRSAVAAGADEAALDAAVERGLAQVHRVLSIHLGTPPSSLDWQWNDDDKKFSRVGSVTPQEFLAKYTELNLDDYICLVDDPRREHPKGTPLTVEYLGNIIGGDPTVYLNVDIQVMKDLAREALENGSLVWFGCDVGPQMLRAEGLWDAKVFDYDGVYGVDLGLDKEQRVNVGESAMTHAMLFTGVDVVDGAAGAKDTRRWRVENSWGEGNGDIRLLHHERFLV</sequence>
<dbReference type="InterPro" id="IPR000169">
    <property type="entry name" value="Pept_cys_AS"/>
</dbReference>
<dbReference type="SUPFAM" id="SSF54001">
    <property type="entry name" value="Cysteine proteinases"/>
    <property type="match status" value="1"/>
</dbReference>
<evidence type="ECO:0000256" key="4">
    <source>
        <dbReference type="PIRNR" id="PIRNR005700"/>
    </source>
</evidence>
<evidence type="ECO:0000256" key="5">
    <source>
        <dbReference type="PIRSR" id="PIRSR005700-1"/>
    </source>
</evidence>
<evidence type="ECO:0000256" key="3">
    <source>
        <dbReference type="ARBA" id="ARBA00022807"/>
    </source>
</evidence>
<dbReference type="HOGENOM" id="CLU_038600_0_1_11"/>
<accession>A9WTD4</accession>
<dbReference type="GO" id="GO:0005737">
    <property type="term" value="C:cytoplasm"/>
    <property type="evidence" value="ECO:0007669"/>
    <property type="project" value="TreeGrafter"/>
</dbReference>
<dbReference type="Pfam" id="PF03051">
    <property type="entry name" value="Peptidase_C1_2"/>
    <property type="match status" value="1"/>
</dbReference>
<evidence type="ECO:0000313" key="6">
    <source>
        <dbReference type="EMBL" id="ABY24455.1"/>
    </source>
</evidence>
<dbReference type="AlphaFoldDB" id="A9WTD4"/>
<gene>
    <name evidence="6" type="ordered locus">RSal33209_2730</name>
</gene>